<reference evidence="1 3" key="1">
    <citation type="journal article" date="2008" name="Science">
        <title>The Physcomitrella genome reveals evolutionary insights into the conquest of land by plants.</title>
        <authorList>
            <person name="Rensing S."/>
            <person name="Lang D."/>
            <person name="Zimmer A."/>
            <person name="Terry A."/>
            <person name="Salamov A."/>
            <person name="Shapiro H."/>
            <person name="Nishiyama T."/>
            <person name="Perroud P.-F."/>
            <person name="Lindquist E."/>
            <person name="Kamisugi Y."/>
            <person name="Tanahashi T."/>
            <person name="Sakakibara K."/>
            <person name="Fujita T."/>
            <person name="Oishi K."/>
            <person name="Shin-I T."/>
            <person name="Kuroki Y."/>
            <person name="Toyoda A."/>
            <person name="Suzuki Y."/>
            <person name="Hashimoto A."/>
            <person name="Yamaguchi K."/>
            <person name="Sugano A."/>
            <person name="Kohara Y."/>
            <person name="Fujiyama A."/>
            <person name="Anterola A."/>
            <person name="Aoki S."/>
            <person name="Ashton N."/>
            <person name="Barbazuk W.B."/>
            <person name="Barker E."/>
            <person name="Bennetzen J."/>
            <person name="Bezanilla M."/>
            <person name="Blankenship R."/>
            <person name="Cho S.H."/>
            <person name="Dutcher S."/>
            <person name="Estelle M."/>
            <person name="Fawcett J.A."/>
            <person name="Gundlach H."/>
            <person name="Hanada K."/>
            <person name="Heyl A."/>
            <person name="Hicks K.A."/>
            <person name="Hugh J."/>
            <person name="Lohr M."/>
            <person name="Mayer K."/>
            <person name="Melkozernov A."/>
            <person name="Murata T."/>
            <person name="Nelson D."/>
            <person name="Pils B."/>
            <person name="Prigge M."/>
            <person name="Reiss B."/>
            <person name="Renner T."/>
            <person name="Rombauts S."/>
            <person name="Rushton P."/>
            <person name="Sanderfoot A."/>
            <person name="Schween G."/>
            <person name="Shiu S.-H."/>
            <person name="Stueber K."/>
            <person name="Theodoulou F.L."/>
            <person name="Tu H."/>
            <person name="Van de Peer Y."/>
            <person name="Verrier P.J."/>
            <person name="Waters E."/>
            <person name="Wood A."/>
            <person name="Yang L."/>
            <person name="Cove D."/>
            <person name="Cuming A."/>
            <person name="Hasebe M."/>
            <person name="Lucas S."/>
            <person name="Mishler D.B."/>
            <person name="Reski R."/>
            <person name="Grigoriev I."/>
            <person name="Quatrano R.S."/>
            <person name="Boore J.L."/>
        </authorList>
    </citation>
    <scope>NUCLEOTIDE SEQUENCE [LARGE SCALE GENOMIC DNA]</scope>
    <source>
        <strain evidence="2 3">cv. Gransden 2004</strain>
    </source>
</reference>
<organism evidence="1">
    <name type="scientific">Physcomitrium patens</name>
    <name type="common">Spreading-leaved earth moss</name>
    <name type="synonym">Physcomitrella patens</name>
    <dbReference type="NCBI Taxonomy" id="3218"/>
    <lineage>
        <taxon>Eukaryota</taxon>
        <taxon>Viridiplantae</taxon>
        <taxon>Streptophyta</taxon>
        <taxon>Embryophyta</taxon>
        <taxon>Bryophyta</taxon>
        <taxon>Bryophytina</taxon>
        <taxon>Bryopsida</taxon>
        <taxon>Funariidae</taxon>
        <taxon>Funariales</taxon>
        <taxon>Funariaceae</taxon>
        <taxon>Physcomitrium</taxon>
    </lineage>
</organism>
<dbReference type="EMBL" id="ABEU02000022">
    <property type="protein sequence ID" value="PNR30191.1"/>
    <property type="molecule type" value="Genomic_DNA"/>
</dbReference>
<keyword evidence="3" id="KW-1185">Reference proteome</keyword>
<sequence>MCREDLCEASCSLPLTPISLYGLELGYKRLGLPVLLLSLIIRFSILNTTSLLHPTSSHTLLSMPYLKIFHLKHHQSVAPCFFTQQ</sequence>
<name>A0A2K1ILN9_PHYPA</name>
<evidence type="ECO:0000313" key="2">
    <source>
        <dbReference type="EnsemblPlants" id="Pp3c22_80V3.1"/>
    </source>
</evidence>
<reference evidence="1 3" key="2">
    <citation type="journal article" date="2018" name="Plant J.">
        <title>The Physcomitrella patens chromosome-scale assembly reveals moss genome structure and evolution.</title>
        <authorList>
            <person name="Lang D."/>
            <person name="Ullrich K.K."/>
            <person name="Murat F."/>
            <person name="Fuchs J."/>
            <person name="Jenkins J."/>
            <person name="Haas F.B."/>
            <person name="Piednoel M."/>
            <person name="Gundlach H."/>
            <person name="Van Bel M."/>
            <person name="Meyberg R."/>
            <person name="Vives C."/>
            <person name="Morata J."/>
            <person name="Symeonidi A."/>
            <person name="Hiss M."/>
            <person name="Muchero W."/>
            <person name="Kamisugi Y."/>
            <person name="Saleh O."/>
            <person name="Blanc G."/>
            <person name="Decker E.L."/>
            <person name="van Gessel N."/>
            <person name="Grimwood J."/>
            <person name="Hayes R.D."/>
            <person name="Graham S.W."/>
            <person name="Gunter L.E."/>
            <person name="McDaniel S.F."/>
            <person name="Hoernstein S.N.W."/>
            <person name="Larsson A."/>
            <person name="Li F.W."/>
            <person name="Perroud P.F."/>
            <person name="Phillips J."/>
            <person name="Ranjan P."/>
            <person name="Rokshar D.S."/>
            <person name="Rothfels C.J."/>
            <person name="Schneider L."/>
            <person name="Shu S."/>
            <person name="Stevenson D.W."/>
            <person name="Thummler F."/>
            <person name="Tillich M."/>
            <person name="Villarreal Aguilar J.C."/>
            <person name="Widiez T."/>
            <person name="Wong G.K."/>
            <person name="Wymore A."/>
            <person name="Zhang Y."/>
            <person name="Zimmer A.D."/>
            <person name="Quatrano R.S."/>
            <person name="Mayer K.F.X."/>
            <person name="Goodstein D."/>
            <person name="Casacuberta J.M."/>
            <person name="Vandepoele K."/>
            <person name="Reski R."/>
            <person name="Cuming A.C."/>
            <person name="Tuskan G.A."/>
            <person name="Maumus F."/>
            <person name="Salse J."/>
            <person name="Schmutz J."/>
            <person name="Rensing S.A."/>
        </authorList>
    </citation>
    <scope>NUCLEOTIDE SEQUENCE [LARGE SCALE GENOMIC DNA]</scope>
    <source>
        <strain evidence="2 3">cv. Gransden 2004</strain>
    </source>
</reference>
<reference evidence="2" key="3">
    <citation type="submission" date="2020-12" db="UniProtKB">
        <authorList>
            <consortium name="EnsemblPlants"/>
        </authorList>
    </citation>
    <scope>IDENTIFICATION</scope>
</reference>
<dbReference type="Proteomes" id="UP000006727">
    <property type="component" value="Chromosome 22"/>
</dbReference>
<evidence type="ECO:0000313" key="1">
    <source>
        <dbReference type="EMBL" id="PNR30191.1"/>
    </source>
</evidence>
<dbReference type="AlphaFoldDB" id="A0A2K1ILN9"/>
<protein>
    <submittedName>
        <fullName evidence="1 2">Uncharacterized protein</fullName>
    </submittedName>
</protein>
<gene>
    <name evidence="1" type="ORF">PHYPA_026507</name>
</gene>
<evidence type="ECO:0000313" key="3">
    <source>
        <dbReference type="Proteomes" id="UP000006727"/>
    </source>
</evidence>
<accession>A0A2K1ILN9</accession>
<dbReference type="InParanoid" id="A0A2K1ILN9"/>
<proteinExistence type="predicted"/>
<dbReference type="Gramene" id="Pp3c22_80V3.1">
    <property type="protein sequence ID" value="Pp3c22_80V3.1"/>
    <property type="gene ID" value="Pp3c22_80"/>
</dbReference>
<dbReference type="EnsemblPlants" id="Pp3c22_80V3.1">
    <property type="protein sequence ID" value="Pp3c22_80V3.1"/>
    <property type="gene ID" value="Pp3c22_80"/>
</dbReference>